<evidence type="ECO:0000256" key="3">
    <source>
        <dbReference type="SAM" id="Coils"/>
    </source>
</evidence>
<organism evidence="5 6">
    <name type="scientific">Caenorhabditis bovis</name>
    <dbReference type="NCBI Taxonomy" id="2654633"/>
    <lineage>
        <taxon>Eukaryota</taxon>
        <taxon>Metazoa</taxon>
        <taxon>Ecdysozoa</taxon>
        <taxon>Nematoda</taxon>
        <taxon>Chromadorea</taxon>
        <taxon>Rhabditida</taxon>
        <taxon>Rhabditina</taxon>
        <taxon>Rhabditomorpha</taxon>
        <taxon>Rhabditoidea</taxon>
        <taxon>Rhabditidae</taxon>
        <taxon>Peloderinae</taxon>
        <taxon>Caenorhabditis</taxon>
    </lineage>
</organism>
<comment type="caution">
    <text evidence="5">The sequence shown here is derived from an EMBL/GenBank/DDBJ whole genome shotgun (WGS) entry which is preliminary data.</text>
</comment>
<dbReference type="GO" id="GO:0005654">
    <property type="term" value="C:nucleoplasm"/>
    <property type="evidence" value="ECO:0007669"/>
    <property type="project" value="TreeGrafter"/>
</dbReference>
<dbReference type="InterPro" id="IPR051730">
    <property type="entry name" value="NASP-like"/>
</dbReference>
<feature type="compositionally biased region" description="Acidic residues" evidence="4">
    <location>
        <begin position="322"/>
        <end position="336"/>
    </location>
</feature>
<dbReference type="Pfam" id="PF13424">
    <property type="entry name" value="TPR_12"/>
    <property type="match status" value="1"/>
</dbReference>
<feature type="compositionally biased region" description="Basic and acidic residues" evidence="4">
    <location>
        <begin position="366"/>
        <end position="409"/>
    </location>
</feature>
<evidence type="ECO:0000256" key="2">
    <source>
        <dbReference type="ARBA" id="ARBA00022803"/>
    </source>
</evidence>
<evidence type="ECO:0000256" key="4">
    <source>
        <dbReference type="SAM" id="MobiDB-lite"/>
    </source>
</evidence>
<evidence type="ECO:0000256" key="1">
    <source>
        <dbReference type="ARBA" id="ARBA00022737"/>
    </source>
</evidence>
<dbReference type="AlphaFoldDB" id="A0A8S1EWY0"/>
<feature type="compositionally biased region" description="Basic and acidic residues" evidence="4">
    <location>
        <begin position="662"/>
        <end position="693"/>
    </location>
</feature>
<dbReference type="EMBL" id="CADEPM010000004">
    <property type="protein sequence ID" value="CAB3404068.1"/>
    <property type="molecule type" value="Genomic_DNA"/>
</dbReference>
<name>A0A8S1EWY0_9PELO</name>
<feature type="coiled-coil region" evidence="3">
    <location>
        <begin position="542"/>
        <end position="616"/>
    </location>
</feature>
<dbReference type="InterPro" id="IPR011990">
    <property type="entry name" value="TPR-like_helical_dom_sf"/>
</dbReference>
<keyword evidence="3" id="KW-0175">Coiled coil</keyword>
<proteinExistence type="predicted"/>
<sequence>MTSEADGSDDGSTTTIIFENLNSPEPETRLEDDRSYKCPENLVKCLINGIIDGNETYLKDSVVDPSRVYNLPDAIKACGNNFKEIDYKLCTNSIVNDLPKMLRMAVKCQAFQSRKRLFFVMIGCVRTVLIVYDRSPNSLTLFDSHKHLCFPLTHIKLQSYPILRSLLEKPPLQQNSAKRRAELFLYIMSALVDTTNTISKEGETTETVQKVAVEKALDTESVDASSPIATEETPAVPEMTREEKEKNFKDHMTCGRRFLKTNEYNKAVDALSAATEIAVDIYGEFAEETFDPHFLYGQALFEVAKIEDQVFSNAMTNLPVPNEEDAQANNSIDEEQYGNPETLTEEEREEIKHQVEEALMEEDKIEEDKVAEEQKKNEEPAAEEITEKVAETEEANKEATTESKEASGDEKEEAEEANEKDEGTDGETAMETEEAEAEEDEEEASAMQTAWEILECARKICDNQLEKLTEESVEEAKKWHLRKADVLIVLGEIQTADGKHEDAQKELQNALDVQLKHLPESSRVIAQTYHLLAKAFRQDDKFEEAAANYEKAKNVLIAKQEELKKQVESAVEDAKKEIEEELSEIAEILPEMDAFIDDSKASAEQANKIRETLKKELTGAVQLLTNLSVENKEEIAESASDISNLVRRPTKRPASSEPTEDDAAKKTKTVTEDETEKTKETEHEDKTEETTTA</sequence>
<protein>
    <recommendedName>
        <fullName evidence="7">Tetratricopeptide SHNi-TPR domain-containing protein</fullName>
    </recommendedName>
</protein>
<keyword evidence="2" id="KW-0802">TPR repeat</keyword>
<keyword evidence="1" id="KW-0677">Repeat</keyword>
<dbReference type="OrthoDB" id="5587616at2759"/>
<dbReference type="PANTHER" id="PTHR15081:SF1">
    <property type="entry name" value="NUCLEAR AUTOANTIGENIC SPERM PROTEIN"/>
    <property type="match status" value="1"/>
</dbReference>
<feature type="region of interest" description="Disordered" evidence="4">
    <location>
        <begin position="319"/>
        <end position="447"/>
    </location>
</feature>
<evidence type="ECO:0000313" key="5">
    <source>
        <dbReference type="EMBL" id="CAB3404068.1"/>
    </source>
</evidence>
<dbReference type="GO" id="GO:0006335">
    <property type="term" value="P:DNA replication-dependent chromatin assembly"/>
    <property type="evidence" value="ECO:0007669"/>
    <property type="project" value="TreeGrafter"/>
</dbReference>
<evidence type="ECO:0000313" key="6">
    <source>
        <dbReference type="Proteomes" id="UP000494206"/>
    </source>
</evidence>
<feature type="compositionally biased region" description="Acidic residues" evidence="4">
    <location>
        <begin position="410"/>
        <end position="444"/>
    </location>
</feature>
<feature type="region of interest" description="Disordered" evidence="4">
    <location>
        <begin position="637"/>
        <end position="693"/>
    </location>
</feature>
<keyword evidence="6" id="KW-1185">Reference proteome</keyword>
<evidence type="ECO:0008006" key="7">
    <source>
        <dbReference type="Google" id="ProtNLM"/>
    </source>
</evidence>
<dbReference type="SUPFAM" id="SSF48452">
    <property type="entry name" value="TPR-like"/>
    <property type="match status" value="1"/>
</dbReference>
<accession>A0A8S1EWY0</accession>
<dbReference type="Gene3D" id="1.25.40.10">
    <property type="entry name" value="Tetratricopeptide repeat domain"/>
    <property type="match status" value="1"/>
</dbReference>
<dbReference type="GO" id="GO:0034080">
    <property type="term" value="P:CENP-A containing chromatin assembly"/>
    <property type="evidence" value="ECO:0007669"/>
    <property type="project" value="TreeGrafter"/>
</dbReference>
<gene>
    <name evidence="5" type="ORF">CBOVIS_LOCUS6462</name>
</gene>
<dbReference type="PANTHER" id="PTHR15081">
    <property type="entry name" value="NUCLEAR AUTOANTIGENIC SPERM PROTEIN NASP -RELATED"/>
    <property type="match status" value="1"/>
</dbReference>
<dbReference type="Proteomes" id="UP000494206">
    <property type="component" value="Unassembled WGS sequence"/>
</dbReference>
<reference evidence="5 6" key="1">
    <citation type="submission" date="2020-04" db="EMBL/GenBank/DDBJ databases">
        <authorList>
            <person name="Laetsch R D."/>
            <person name="Stevens L."/>
            <person name="Kumar S."/>
            <person name="Blaxter L. M."/>
        </authorList>
    </citation>
    <scope>NUCLEOTIDE SEQUENCE [LARGE SCALE GENOMIC DNA]</scope>
</reference>
<dbReference type="GO" id="GO:0042393">
    <property type="term" value="F:histone binding"/>
    <property type="evidence" value="ECO:0007669"/>
    <property type="project" value="TreeGrafter"/>
</dbReference>